<reference evidence="2 3" key="1">
    <citation type="submission" date="2021-07" db="EMBL/GenBank/DDBJ databases">
        <authorList>
            <person name="Palmer J.M."/>
        </authorList>
    </citation>
    <scope>NUCLEOTIDE SEQUENCE [LARGE SCALE GENOMIC DNA]</scope>
    <source>
        <strain evidence="2 3">AT_MEX2019</strain>
        <tissue evidence="2">Muscle</tissue>
    </source>
</reference>
<keyword evidence="1" id="KW-0472">Membrane</keyword>
<dbReference type="Proteomes" id="UP001345963">
    <property type="component" value="Unassembled WGS sequence"/>
</dbReference>
<proteinExistence type="predicted"/>
<keyword evidence="1" id="KW-1133">Transmembrane helix</keyword>
<name>A0ABU7BZZ9_9TELE</name>
<comment type="caution">
    <text evidence="2">The sequence shown here is derived from an EMBL/GenBank/DDBJ whole genome shotgun (WGS) entry which is preliminary data.</text>
</comment>
<organism evidence="2 3">
    <name type="scientific">Ataeniobius toweri</name>
    <dbReference type="NCBI Taxonomy" id="208326"/>
    <lineage>
        <taxon>Eukaryota</taxon>
        <taxon>Metazoa</taxon>
        <taxon>Chordata</taxon>
        <taxon>Craniata</taxon>
        <taxon>Vertebrata</taxon>
        <taxon>Euteleostomi</taxon>
        <taxon>Actinopterygii</taxon>
        <taxon>Neopterygii</taxon>
        <taxon>Teleostei</taxon>
        <taxon>Neoteleostei</taxon>
        <taxon>Acanthomorphata</taxon>
        <taxon>Ovalentaria</taxon>
        <taxon>Atherinomorphae</taxon>
        <taxon>Cyprinodontiformes</taxon>
        <taxon>Goodeidae</taxon>
        <taxon>Ataeniobius</taxon>
    </lineage>
</organism>
<protein>
    <submittedName>
        <fullName evidence="2">Uncharacterized protein</fullName>
    </submittedName>
</protein>
<accession>A0ABU7BZZ9</accession>
<evidence type="ECO:0000313" key="2">
    <source>
        <dbReference type="EMBL" id="MED6255115.1"/>
    </source>
</evidence>
<gene>
    <name evidence="2" type="ORF">ATANTOWER_004877</name>
</gene>
<keyword evidence="1" id="KW-0812">Transmembrane</keyword>
<dbReference type="EMBL" id="JAHUTI010070374">
    <property type="protein sequence ID" value="MED6255115.1"/>
    <property type="molecule type" value="Genomic_DNA"/>
</dbReference>
<evidence type="ECO:0000313" key="3">
    <source>
        <dbReference type="Proteomes" id="UP001345963"/>
    </source>
</evidence>
<feature type="transmembrane region" description="Helical" evidence="1">
    <location>
        <begin position="58"/>
        <end position="78"/>
    </location>
</feature>
<evidence type="ECO:0000256" key="1">
    <source>
        <dbReference type="SAM" id="Phobius"/>
    </source>
</evidence>
<keyword evidence="3" id="KW-1185">Reference proteome</keyword>
<sequence>MPYYPGISDKGNHTIIGYTSSDAAAISVNEMIKRCTAFSLKNPLTTAASRPFRSGPAVLQPSLLLFSPFFSLLFVFFIHTSSFSSETSSFLLLLFPFVLI</sequence>